<evidence type="ECO:0000256" key="5">
    <source>
        <dbReference type="ARBA" id="ARBA00022989"/>
    </source>
</evidence>
<reference evidence="10" key="2">
    <citation type="submission" date="2020-09" db="EMBL/GenBank/DDBJ databases">
        <authorList>
            <person name="Sun Q."/>
            <person name="Zhou Y."/>
        </authorList>
    </citation>
    <scope>NUCLEOTIDE SEQUENCE</scope>
    <source>
        <strain evidence="10">CGMCC 4.7201</strain>
    </source>
</reference>
<name>A0A918DR09_9ACTN</name>
<dbReference type="Pfam" id="PF02706">
    <property type="entry name" value="Wzz"/>
    <property type="match status" value="1"/>
</dbReference>
<evidence type="ECO:0000256" key="7">
    <source>
        <dbReference type="SAM" id="MobiDB-lite"/>
    </source>
</evidence>
<sequence length="569" mass="61064">MTGPTRIDDSYEGQDQLRDQLRQLFRYRVFIVLGVVLGLLGAAALSFLGGDTYTSTGEVVVQPISTAPFEAGGVSADKQLSMGTEKQIAQSASVAVRAAKDLGETVKPAKLQRDLRVSNPPETQTLKFEYTSNSPGRAAKLVNAFVRAYLDYREESAKGRIDKTVSKLQSELKPLIKQRKVLDRQIANEIDGPSKDTDEAERGTLVTQISDSQGRISSLKSLDTTPGDVVRKGEPPAFPSGPGLTMLLIIGGVVGLAAGILAAWIRSVLEPRVRSVADVQANLRAPVLGILPRNPGGEDLLVVGRTRNNNLAEAYRTIAFRLVHDQRFAGRSSLLVVAPRENANAAAVAVNLAGAFTEIGNDVLLVEADLRSPELAQRLPVHGARSQDESQSWPEGHRLAVDAGEAGEYGLVPGLRVPNVARVLSSPQVTRMLATPADPNESVVVVTQPLLSHADGLAVAKRVDGVLIVCDLQEVRRDDLDRVWELITGAGGRILGAVLDKGSGRRSLWRALDGGPSYRKSRRGGSGPSTQYTRPMPRADRFPDGSQAYDADDEVSAGPRDNGLMTFRG</sequence>
<keyword evidence="4 8" id="KW-0812">Transmembrane</keyword>
<dbReference type="EMBL" id="BMMS01000001">
    <property type="protein sequence ID" value="GGO80111.1"/>
    <property type="molecule type" value="Genomic_DNA"/>
</dbReference>
<evidence type="ECO:0000256" key="8">
    <source>
        <dbReference type="SAM" id="Phobius"/>
    </source>
</evidence>
<evidence type="ECO:0000313" key="11">
    <source>
        <dbReference type="Proteomes" id="UP000641932"/>
    </source>
</evidence>
<proteinExistence type="inferred from homology"/>
<evidence type="ECO:0000259" key="9">
    <source>
        <dbReference type="Pfam" id="PF02706"/>
    </source>
</evidence>
<dbReference type="Proteomes" id="UP000641932">
    <property type="component" value="Unassembled WGS sequence"/>
</dbReference>
<accession>A0A918DR09</accession>
<dbReference type="PANTHER" id="PTHR32309:SF13">
    <property type="entry name" value="FERRIC ENTEROBACTIN TRANSPORT PROTEIN FEPE"/>
    <property type="match status" value="1"/>
</dbReference>
<keyword evidence="11" id="KW-1185">Reference proteome</keyword>
<reference evidence="10" key="1">
    <citation type="journal article" date="2014" name="Int. J. Syst. Evol. Microbiol.">
        <title>Complete genome sequence of Corynebacterium casei LMG S-19264T (=DSM 44701T), isolated from a smear-ripened cheese.</title>
        <authorList>
            <consortium name="US DOE Joint Genome Institute (JGI-PGF)"/>
            <person name="Walter F."/>
            <person name="Albersmeier A."/>
            <person name="Kalinowski J."/>
            <person name="Ruckert C."/>
        </authorList>
    </citation>
    <scope>NUCLEOTIDE SEQUENCE</scope>
    <source>
        <strain evidence="10">CGMCC 4.7201</strain>
    </source>
</reference>
<feature type="region of interest" description="Disordered" evidence="7">
    <location>
        <begin position="511"/>
        <end position="569"/>
    </location>
</feature>
<comment type="subcellular location">
    <subcellularLocation>
        <location evidence="1">Cell membrane</location>
        <topology evidence="1">Multi-pass membrane protein</topology>
    </subcellularLocation>
</comment>
<dbReference type="InterPro" id="IPR027417">
    <property type="entry name" value="P-loop_NTPase"/>
</dbReference>
<evidence type="ECO:0000256" key="6">
    <source>
        <dbReference type="ARBA" id="ARBA00023136"/>
    </source>
</evidence>
<evidence type="ECO:0000256" key="3">
    <source>
        <dbReference type="ARBA" id="ARBA00022475"/>
    </source>
</evidence>
<evidence type="ECO:0000256" key="2">
    <source>
        <dbReference type="ARBA" id="ARBA00006683"/>
    </source>
</evidence>
<dbReference type="InterPro" id="IPR003856">
    <property type="entry name" value="LPS_length_determ_N"/>
</dbReference>
<gene>
    <name evidence="10" type="ORF">GCM10012280_01210</name>
</gene>
<keyword evidence="5 8" id="KW-1133">Transmembrane helix</keyword>
<feature type="domain" description="Polysaccharide chain length determinant N-terminal" evidence="9">
    <location>
        <begin position="18"/>
        <end position="101"/>
    </location>
</feature>
<dbReference type="SUPFAM" id="SSF52540">
    <property type="entry name" value="P-loop containing nucleoside triphosphate hydrolases"/>
    <property type="match status" value="1"/>
</dbReference>
<dbReference type="AlphaFoldDB" id="A0A918DR09"/>
<protein>
    <submittedName>
        <fullName evidence="10">Chromosome partitioning protein</fullName>
    </submittedName>
</protein>
<comment type="similarity">
    <text evidence="2">Belongs to the CpsC/CapA family.</text>
</comment>
<evidence type="ECO:0000256" key="1">
    <source>
        <dbReference type="ARBA" id="ARBA00004651"/>
    </source>
</evidence>
<organism evidence="10 11">
    <name type="scientific">Wenjunlia tyrosinilytica</name>
    <dbReference type="NCBI Taxonomy" id="1544741"/>
    <lineage>
        <taxon>Bacteria</taxon>
        <taxon>Bacillati</taxon>
        <taxon>Actinomycetota</taxon>
        <taxon>Actinomycetes</taxon>
        <taxon>Kitasatosporales</taxon>
        <taxon>Streptomycetaceae</taxon>
        <taxon>Wenjunlia</taxon>
    </lineage>
</organism>
<dbReference type="PANTHER" id="PTHR32309">
    <property type="entry name" value="TYROSINE-PROTEIN KINASE"/>
    <property type="match status" value="1"/>
</dbReference>
<evidence type="ECO:0000256" key="4">
    <source>
        <dbReference type="ARBA" id="ARBA00022692"/>
    </source>
</evidence>
<keyword evidence="6 8" id="KW-0472">Membrane</keyword>
<dbReference type="Gene3D" id="3.40.50.300">
    <property type="entry name" value="P-loop containing nucleotide triphosphate hydrolases"/>
    <property type="match status" value="1"/>
</dbReference>
<dbReference type="InterPro" id="IPR050445">
    <property type="entry name" value="Bact_polysacc_biosynth/exp"/>
</dbReference>
<feature type="transmembrane region" description="Helical" evidence="8">
    <location>
        <begin position="244"/>
        <end position="265"/>
    </location>
</feature>
<keyword evidence="3" id="KW-1003">Cell membrane</keyword>
<dbReference type="RefSeq" id="WP_229698055.1">
    <property type="nucleotide sequence ID" value="NZ_BMMS01000001.1"/>
</dbReference>
<evidence type="ECO:0000313" key="10">
    <source>
        <dbReference type="EMBL" id="GGO80111.1"/>
    </source>
</evidence>
<feature type="transmembrane region" description="Helical" evidence="8">
    <location>
        <begin position="27"/>
        <end position="48"/>
    </location>
</feature>
<comment type="caution">
    <text evidence="10">The sequence shown here is derived from an EMBL/GenBank/DDBJ whole genome shotgun (WGS) entry which is preliminary data.</text>
</comment>
<dbReference type="GO" id="GO:0005886">
    <property type="term" value="C:plasma membrane"/>
    <property type="evidence" value="ECO:0007669"/>
    <property type="project" value="UniProtKB-SubCell"/>
</dbReference>